<dbReference type="PANTHER" id="PTHR30615">
    <property type="entry name" value="UNCHARACTERIZED PROTEIN YJBQ-RELATED"/>
    <property type="match status" value="1"/>
</dbReference>
<protein>
    <submittedName>
        <fullName evidence="2">UPF0047 protein Bsu YugU</fullName>
    </submittedName>
</protein>
<dbReference type="PANTHER" id="PTHR30615:SF8">
    <property type="entry name" value="UPF0047 PROTEIN C4A8.02C"/>
    <property type="match status" value="1"/>
</dbReference>
<dbReference type="AlphaFoldDB" id="A0A6M5YUD1"/>
<gene>
    <name evidence="2" type="ORF">FTUN_5274</name>
</gene>
<dbReference type="NCBIfam" id="TIGR00149">
    <property type="entry name" value="TIGR00149_YjbQ"/>
    <property type="match status" value="1"/>
</dbReference>
<evidence type="ECO:0000313" key="3">
    <source>
        <dbReference type="Proteomes" id="UP000503447"/>
    </source>
</evidence>
<comment type="similarity">
    <text evidence="1">Belongs to the UPF0047 family.</text>
</comment>
<accession>A0A6M5YUD1</accession>
<dbReference type="PROSITE" id="PS01314">
    <property type="entry name" value="UPF0047"/>
    <property type="match status" value="1"/>
</dbReference>
<proteinExistence type="inferred from homology"/>
<dbReference type="InterPro" id="IPR035917">
    <property type="entry name" value="YjbQ-like_sf"/>
</dbReference>
<dbReference type="EMBL" id="CP053452">
    <property type="protein sequence ID" value="QJW97697.1"/>
    <property type="molecule type" value="Genomic_DNA"/>
</dbReference>
<name>A0A6M5YUD1_9BACT</name>
<dbReference type="Proteomes" id="UP000503447">
    <property type="component" value="Chromosome"/>
</dbReference>
<dbReference type="RefSeq" id="WP_171473019.1">
    <property type="nucleotide sequence ID" value="NZ_CP053452.2"/>
</dbReference>
<evidence type="ECO:0000313" key="2">
    <source>
        <dbReference type="EMBL" id="QJW97697.1"/>
    </source>
</evidence>
<dbReference type="PIRSF" id="PIRSF004681">
    <property type="entry name" value="UCP004681"/>
    <property type="match status" value="1"/>
</dbReference>
<organism evidence="2 3">
    <name type="scientific">Frigoriglobus tundricola</name>
    <dbReference type="NCBI Taxonomy" id="2774151"/>
    <lineage>
        <taxon>Bacteria</taxon>
        <taxon>Pseudomonadati</taxon>
        <taxon>Planctomycetota</taxon>
        <taxon>Planctomycetia</taxon>
        <taxon>Gemmatales</taxon>
        <taxon>Gemmataceae</taxon>
        <taxon>Frigoriglobus</taxon>
    </lineage>
</organism>
<dbReference type="InterPro" id="IPR001602">
    <property type="entry name" value="UPF0047_YjbQ-like"/>
</dbReference>
<evidence type="ECO:0000256" key="1">
    <source>
        <dbReference type="ARBA" id="ARBA00005534"/>
    </source>
</evidence>
<dbReference type="KEGG" id="ftj:FTUN_5274"/>
<keyword evidence="3" id="KW-1185">Reference proteome</keyword>
<dbReference type="Gene3D" id="2.60.120.460">
    <property type="entry name" value="YjbQ-like"/>
    <property type="match status" value="1"/>
</dbReference>
<dbReference type="SUPFAM" id="SSF111038">
    <property type="entry name" value="YjbQ-like"/>
    <property type="match status" value="1"/>
</dbReference>
<dbReference type="Pfam" id="PF01894">
    <property type="entry name" value="YjbQ"/>
    <property type="match status" value="1"/>
</dbReference>
<reference evidence="3" key="1">
    <citation type="submission" date="2020-05" db="EMBL/GenBank/DDBJ databases">
        <title>Frigoriglobus tundricola gen. nov., sp. nov., a psychrotolerant cellulolytic planctomycete of the family Gemmataceae with two divergent copies of 16S rRNA gene.</title>
        <authorList>
            <person name="Kulichevskaya I.S."/>
            <person name="Ivanova A.A."/>
            <person name="Naumoff D.G."/>
            <person name="Beletsky A.V."/>
            <person name="Rijpstra W.I.C."/>
            <person name="Sinninghe Damste J.S."/>
            <person name="Mardanov A.V."/>
            <person name="Ravin N.V."/>
            <person name="Dedysh S.N."/>
        </authorList>
    </citation>
    <scope>NUCLEOTIDE SEQUENCE [LARGE SCALE GENOMIC DNA]</scope>
    <source>
        <strain evidence="3">PL17</strain>
    </source>
</reference>
<sequence length="134" mass="14551">MRSFTVGTAKRTEFVEITSEVRRAVRDSGLRSGACVVYCPHTTAGVTVQENADPDAVRDVLLWLNHHIPKDVPGFRHAEGNSDAHIKSSLIGTSVTILVEAGDLVLGTWQGVYFCEFDGPRTRTIQVQTIGNAG</sequence>